<reference evidence="1" key="1">
    <citation type="journal article" date="2015" name="Genome Biol. Evol.">
        <title>Organellar Genomes of White Spruce (Picea glauca): Assembly and Annotation.</title>
        <authorList>
            <person name="Jackman S.D."/>
            <person name="Warren R.L."/>
            <person name="Gibb E.A."/>
            <person name="Vandervalk B.P."/>
            <person name="Mohamadi H."/>
            <person name="Chu J."/>
            <person name="Raymond A."/>
            <person name="Pleasance S."/>
            <person name="Coope R."/>
            <person name="Wildung M.R."/>
            <person name="Ritland C.E."/>
            <person name="Bousquet J."/>
            <person name="Jones S.J."/>
            <person name="Bohlmann J."/>
            <person name="Birol I."/>
        </authorList>
    </citation>
    <scope>NUCLEOTIDE SEQUENCE [LARGE SCALE GENOMIC DNA]</scope>
    <source>
        <tissue evidence="1">Flushing bud</tissue>
    </source>
</reference>
<sequence>MVNACQPRKTHYLPDICLSANRRSPIDPYCRRSVPLATSLCCQFDTGRLPFHSLVHLRLPFDTPPTLSADTLVGRNNPLIPSAGLLRYFTWLPGIENSLIRHSWIIKALLLEGKEKVPHKLDFLFTELYPLRSFTYDFPGENPLDYRF</sequence>
<organism evidence="1">
    <name type="scientific">Picea glauca</name>
    <name type="common">White spruce</name>
    <name type="synonym">Pinus glauca</name>
    <dbReference type="NCBI Taxonomy" id="3330"/>
    <lineage>
        <taxon>Eukaryota</taxon>
        <taxon>Viridiplantae</taxon>
        <taxon>Streptophyta</taxon>
        <taxon>Embryophyta</taxon>
        <taxon>Tracheophyta</taxon>
        <taxon>Spermatophyta</taxon>
        <taxon>Pinopsida</taxon>
        <taxon>Pinidae</taxon>
        <taxon>Conifers I</taxon>
        <taxon>Pinales</taxon>
        <taxon>Pinaceae</taxon>
        <taxon>Picea</taxon>
    </lineage>
</organism>
<geneLocation type="mitochondrion" evidence="1"/>
<comment type="caution">
    <text evidence="1">The sequence shown here is derived from an EMBL/GenBank/DDBJ whole genome shotgun (WGS) entry which is preliminary data.</text>
</comment>
<protein>
    <submittedName>
        <fullName evidence="1">Uncharacterized protein</fullName>
    </submittedName>
</protein>
<accession>A0A117NGD4</accession>
<keyword evidence="1" id="KW-0496">Mitochondrion</keyword>
<proteinExistence type="predicted"/>
<dbReference type="EMBL" id="LKAM01000011">
    <property type="protein sequence ID" value="KUM46552.1"/>
    <property type="molecule type" value="Genomic_DNA"/>
</dbReference>
<gene>
    <name evidence="1" type="ORF">ABT39_MTgene1654</name>
</gene>
<evidence type="ECO:0000313" key="1">
    <source>
        <dbReference type="EMBL" id="KUM46552.1"/>
    </source>
</evidence>
<dbReference type="AlphaFoldDB" id="A0A117NGD4"/>
<name>A0A117NGD4_PICGL</name>